<dbReference type="PANTHER" id="PTHR30238">
    <property type="entry name" value="MEMBRANE BOUND PREDICTED REDOX MODULATOR"/>
    <property type="match status" value="1"/>
</dbReference>
<dbReference type="RefSeq" id="WP_090217921.1">
    <property type="nucleotide sequence ID" value="NZ_FOYO01000001.1"/>
</dbReference>
<keyword evidence="8" id="KW-1185">Reference proteome</keyword>
<dbReference type="PANTHER" id="PTHR30238:SF4">
    <property type="entry name" value="SLL1022 PROTEIN"/>
    <property type="match status" value="1"/>
</dbReference>
<dbReference type="Pfam" id="PF03741">
    <property type="entry name" value="TerC"/>
    <property type="match status" value="1"/>
</dbReference>
<dbReference type="AlphaFoldDB" id="A0A1I6HCD5"/>
<dbReference type="OrthoDB" id="9807970at2"/>
<feature type="transmembrane region" description="Helical" evidence="6">
    <location>
        <begin position="12"/>
        <end position="34"/>
    </location>
</feature>
<evidence type="ECO:0000256" key="6">
    <source>
        <dbReference type="SAM" id="Phobius"/>
    </source>
</evidence>
<dbReference type="STRING" id="670154.SAMN04488002_2805"/>
<proteinExistence type="inferred from homology"/>
<dbReference type="NCBIfam" id="TIGR03717">
    <property type="entry name" value="R_switched_YjbE"/>
    <property type="match status" value="1"/>
</dbReference>
<protein>
    <submittedName>
        <fullName evidence="7">Integral membrane protein, YjbE family</fullName>
    </submittedName>
</protein>
<comment type="similarity">
    <text evidence="2">Belongs to the TerC family.</text>
</comment>
<evidence type="ECO:0000256" key="4">
    <source>
        <dbReference type="ARBA" id="ARBA00022989"/>
    </source>
</evidence>
<dbReference type="EMBL" id="FOYO01000001">
    <property type="protein sequence ID" value="SFR52020.1"/>
    <property type="molecule type" value="Genomic_DNA"/>
</dbReference>
<dbReference type="InterPro" id="IPR005496">
    <property type="entry name" value="Integral_membrane_TerC"/>
</dbReference>
<dbReference type="GO" id="GO:0016020">
    <property type="term" value="C:membrane"/>
    <property type="evidence" value="ECO:0007669"/>
    <property type="project" value="UniProtKB-SubCell"/>
</dbReference>
<keyword evidence="3 6" id="KW-0812">Transmembrane</keyword>
<evidence type="ECO:0000256" key="5">
    <source>
        <dbReference type="ARBA" id="ARBA00023136"/>
    </source>
</evidence>
<reference evidence="8" key="1">
    <citation type="submission" date="2016-10" db="EMBL/GenBank/DDBJ databases">
        <authorList>
            <person name="Varghese N."/>
            <person name="Submissions S."/>
        </authorList>
    </citation>
    <scope>NUCLEOTIDE SEQUENCE [LARGE SCALE GENOMIC DNA]</scope>
    <source>
        <strain evidence="8">DSM 26921</strain>
    </source>
</reference>
<keyword evidence="4 6" id="KW-1133">Transmembrane helix</keyword>
<evidence type="ECO:0000313" key="7">
    <source>
        <dbReference type="EMBL" id="SFR52020.1"/>
    </source>
</evidence>
<gene>
    <name evidence="7" type="ORF">SAMN04488002_2805</name>
</gene>
<organism evidence="7 8">
    <name type="scientific">Litoreibacter janthinus</name>
    <dbReference type="NCBI Taxonomy" id="670154"/>
    <lineage>
        <taxon>Bacteria</taxon>
        <taxon>Pseudomonadati</taxon>
        <taxon>Pseudomonadota</taxon>
        <taxon>Alphaproteobacteria</taxon>
        <taxon>Rhodobacterales</taxon>
        <taxon>Roseobacteraceae</taxon>
        <taxon>Litoreibacter</taxon>
    </lineage>
</organism>
<evidence type="ECO:0000313" key="8">
    <source>
        <dbReference type="Proteomes" id="UP000199658"/>
    </source>
</evidence>
<feature type="transmembrane region" description="Helical" evidence="6">
    <location>
        <begin position="41"/>
        <end position="60"/>
    </location>
</feature>
<keyword evidence="5 6" id="KW-0472">Membrane</keyword>
<name>A0A1I6HCD5_9RHOB</name>
<comment type="subcellular location">
    <subcellularLocation>
        <location evidence="1">Membrane</location>
        <topology evidence="1">Multi-pass membrane protein</topology>
    </subcellularLocation>
</comment>
<sequence>MIDTLLDFSKIVIADLILSGDNALIIGMAAAGLAPQLRKKAILYGMVIAAALRIVFAVVATKLLGIPGILFVGSLLLFWVCWRLYTEIRDNVDEQAERALERAEDPERGYTGKPTRTMGSALLSITIADVSMSLDNVLAVAAIADGDTNMLIFGLVLAIVLMAFAATMIMKLLTHYPWISWLGLIVLLYVAGEMFYRGVFDMHTGIGPMMGWFEGYNLSKGH</sequence>
<dbReference type="Proteomes" id="UP000199658">
    <property type="component" value="Unassembled WGS sequence"/>
</dbReference>
<dbReference type="InterPro" id="IPR022301">
    <property type="entry name" value="Integral_membrane_YjbE"/>
</dbReference>
<feature type="transmembrane region" description="Helical" evidence="6">
    <location>
        <begin position="150"/>
        <end position="169"/>
    </location>
</feature>
<feature type="transmembrane region" description="Helical" evidence="6">
    <location>
        <begin position="66"/>
        <end position="85"/>
    </location>
</feature>
<evidence type="ECO:0000256" key="2">
    <source>
        <dbReference type="ARBA" id="ARBA00007511"/>
    </source>
</evidence>
<evidence type="ECO:0000256" key="1">
    <source>
        <dbReference type="ARBA" id="ARBA00004141"/>
    </source>
</evidence>
<feature type="transmembrane region" description="Helical" evidence="6">
    <location>
        <begin position="181"/>
        <end position="200"/>
    </location>
</feature>
<evidence type="ECO:0000256" key="3">
    <source>
        <dbReference type="ARBA" id="ARBA00022692"/>
    </source>
</evidence>
<accession>A0A1I6HCD5</accession>